<proteinExistence type="predicted"/>
<accession>A0A8F5RCF0</accession>
<evidence type="ECO:0000313" key="1">
    <source>
        <dbReference type="EMBL" id="QXN75654.1"/>
    </source>
</evidence>
<organism evidence="1">
    <name type="scientific">Genomoviridae sp</name>
    <dbReference type="NCBI Taxonomy" id="2202565"/>
    <lineage>
        <taxon>Viruses</taxon>
        <taxon>Monodnaviria</taxon>
        <taxon>Shotokuvirae</taxon>
        <taxon>Cressdnaviricota</taxon>
        <taxon>Repensiviricetes</taxon>
        <taxon>Geplafuvirales</taxon>
        <taxon>Genomoviridae</taxon>
    </lineage>
</organism>
<sequence>MAYARRPRARRVSRRVNRRRYKRSYVKKRRYVRKRTTMTKRRVLNIASTKKRDNMISWDRTGTNNGFGAPSLEIGTTRFLFCATAREQVGLDLPSQRNSSTVFIKGYRENMTFITNNNNSWRWRRIMFRIKGFVANDSFLVTSAGYVRVWYPLTGTNMDVFEELIFEGTKNVDYQDPFAAKVDSTRVTVVSDKYRILASGNSASYIKHYPSYTPIEKNLVYDDDEDGDDLVSAPYSVNSKAGMGDLFIYDIFQDIGGVSPTSVNIRSSSTLYWHEK</sequence>
<reference evidence="1" key="1">
    <citation type="submission" date="2021-02" db="EMBL/GenBank/DDBJ databases">
        <title>Agricultural practices are the primary influencer of seasonal variation in a dryland aerobiome.</title>
        <authorList>
            <person name="Finn D.R."/>
            <person name="Maldonado J."/>
            <person name="Schmidlin K."/>
            <person name="Kraberger S."/>
            <person name="Fontenele R.S."/>
            <person name="Herckes P."/>
            <person name="Fraser M."/>
            <person name="Garcia-Pichel F."/>
            <person name="Varsani A."/>
        </authorList>
    </citation>
    <scope>NUCLEOTIDE SEQUENCE</scope>
    <source>
        <strain evidence="1">D4_1282</strain>
    </source>
</reference>
<protein>
    <submittedName>
        <fullName evidence="1">Capsid protein</fullName>
    </submittedName>
</protein>
<name>A0A8F5RCF0_9VIRU</name>
<dbReference type="EMBL" id="MW678970">
    <property type="protein sequence ID" value="QXN75654.1"/>
    <property type="molecule type" value="Genomic_DNA"/>
</dbReference>